<evidence type="ECO:0008006" key="4">
    <source>
        <dbReference type="Google" id="ProtNLM"/>
    </source>
</evidence>
<accession>A0AAU6WC41</accession>
<keyword evidence="1" id="KW-1133">Transmembrane helix</keyword>
<dbReference type="RefSeq" id="WP_345471326.1">
    <property type="nucleotide sequence ID" value="NZ_CP125942.1"/>
</dbReference>
<proteinExistence type="predicted"/>
<keyword evidence="1" id="KW-0472">Membrane</keyword>
<feature type="transmembrane region" description="Helical" evidence="1">
    <location>
        <begin position="223"/>
        <end position="243"/>
    </location>
</feature>
<dbReference type="EMBL" id="CP125942">
    <property type="protein sequence ID" value="XAO45643.1"/>
    <property type="molecule type" value="Genomic_DNA"/>
</dbReference>
<reference evidence="2 3" key="1">
    <citation type="submission" date="2023-05" db="EMBL/GenBank/DDBJ databases">
        <title>Glutamicibacter sp. B1, complete genome.</title>
        <authorList>
            <person name="Long Y.H."/>
            <person name="Fang T."/>
            <person name="Li X.Y."/>
        </authorList>
    </citation>
    <scope>NUCLEOTIDE SEQUENCE [LARGE SCALE GENOMIC DNA]</scope>
    <source>
        <strain evidence="2 3">B1</strain>
    </source>
</reference>
<feature type="transmembrane region" description="Helical" evidence="1">
    <location>
        <begin position="190"/>
        <end position="211"/>
    </location>
</feature>
<gene>
    <name evidence="2" type="ORF">QMQ05_15040</name>
</gene>
<evidence type="ECO:0000256" key="1">
    <source>
        <dbReference type="SAM" id="Phobius"/>
    </source>
</evidence>
<evidence type="ECO:0000313" key="2">
    <source>
        <dbReference type="EMBL" id="XAO45643.1"/>
    </source>
</evidence>
<keyword evidence="1" id="KW-0812">Transmembrane</keyword>
<dbReference type="Proteomes" id="UP001486888">
    <property type="component" value="Chromosome"/>
</dbReference>
<protein>
    <recommendedName>
        <fullName evidence="4">5,10-methylene-tetrahydrofolate dehydrogenase</fullName>
    </recommendedName>
</protein>
<sequence length="366" mass="39650">MNLPESPASVVGLIADPGTADAIAQRVAPRVERALGKAHPGAGAWDVRVAPFSLPLGETGTVDLRDKVPQLREKHGWDYIIYLTDAPHYLRQQPVRSVIAADAASAVLSLPSLGLARTRAVATALVEVIGELATGRQPAGPLTPWGRALSVHHSGRDPESGKDRISSITGLRGRLLLIAGMVRSNRPWKLVPRLTSAMAGAVATGAFGVFYTSIWSMADYLSVHRLSLITLASITILTLWLLLHNRLWESPKGGRRRERLLVYNAATVLTVGYAAAAMYLLMFLALLGASLIVIDQQYLAYQLRHEVNFSDYVNLAWLASSLGTMGGAIGSSFDDVAEVQRATFSQREYERRNMDLNITTGGDESD</sequence>
<feature type="transmembrane region" description="Helical" evidence="1">
    <location>
        <begin position="263"/>
        <end position="294"/>
    </location>
</feature>
<dbReference type="AlphaFoldDB" id="A0AAU6WC41"/>
<keyword evidence="3" id="KW-1185">Reference proteome</keyword>
<name>A0AAU6WC41_9MICC</name>
<evidence type="ECO:0000313" key="3">
    <source>
        <dbReference type="Proteomes" id="UP001486888"/>
    </source>
</evidence>
<organism evidence="2 3">
    <name type="scientific">Glutamicibacter ectropisis</name>
    <dbReference type="NCBI Taxonomy" id="3046593"/>
    <lineage>
        <taxon>Bacteria</taxon>
        <taxon>Bacillati</taxon>
        <taxon>Actinomycetota</taxon>
        <taxon>Actinomycetes</taxon>
        <taxon>Micrococcales</taxon>
        <taxon>Micrococcaceae</taxon>
        <taxon>Glutamicibacter</taxon>
    </lineage>
</organism>
<dbReference type="KEGG" id="gey:QMQ05_15040"/>